<dbReference type="RefSeq" id="WP_219996425.1">
    <property type="nucleotide sequence ID" value="NZ_BAAAOR010000015.1"/>
</dbReference>
<evidence type="ECO:0000313" key="1">
    <source>
        <dbReference type="EMBL" id="GAA1517930.1"/>
    </source>
</evidence>
<keyword evidence="2" id="KW-1185">Reference proteome</keyword>
<evidence type="ECO:0000313" key="2">
    <source>
        <dbReference type="Proteomes" id="UP001500842"/>
    </source>
</evidence>
<dbReference type="EMBL" id="BAAAOR010000015">
    <property type="protein sequence ID" value="GAA1517930.1"/>
    <property type="molecule type" value="Genomic_DNA"/>
</dbReference>
<reference evidence="1 2" key="1">
    <citation type="journal article" date="2019" name="Int. J. Syst. Evol. Microbiol.">
        <title>The Global Catalogue of Microorganisms (GCM) 10K type strain sequencing project: providing services to taxonomists for standard genome sequencing and annotation.</title>
        <authorList>
            <consortium name="The Broad Institute Genomics Platform"/>
            <consortium name="The Broad Institute Genome Sequencing Center for Infectious Disease"/>
            <person name="Wu L."/>
            <person name="Ma J."/>
        </authorList>
    </citation>
    <scope>NUCLEOTIDE SEQUENCE [LARGE SCALE GENOMIC DNA]</scope>
    <source>
        <strain evidence="1 2">JCM 14942</strain>
    </source>
</reference>
<evidence type="ECO:0008006" key="3">
    <source>
        <dbReference type="Google" id="ProtNLM"/>
    </source>
</evidence>
<proteinExistence type="predicted"/>
<protein>
    <recommendedName>
        <fullName evidence="3">PIN domain-containing protein</fullName>
    </recommendedName>
</protein>
<comment type="caution">
    <text evidence="1">The sequence shown here is derived from an EMBL/GenBank/DDBJ whole genome shotgun (WGS) entry which is preliminary data.</text>
</comment>
<sequence length="72" mass="7332">MILLTEGILTGAEAIADHVRTLDAVHLASAIACGAETVVVTHDLSLRAVAEGLGFRVHDPLLDDGDRGGSAG</sequence>
<accession>A0ABN2AG32</accession>
<gene>
    <name evidence="1" type="ORF">GCM10009788_22560</name>
</gene>
<dbReference type="SUPFAM" id="SSF88723">
    <property type="entry name" value="PIN domain-like"/>
    <property type="match status" value="1"/>
</dbReference>
<name>A0ABN2AG32_9ACTN</name>
<dbReference type="Proteomes" id="UP001500842">
    <property type="component" value="Unassembled WGS sequence"/>
</dbReference>
<dbReference type="InterPro" id="IPR029060">
    <property type="entry name" value="PIN-like_dom_sf"/>
</dbReference>
<organism evidence="1 2">
    <name type="scientific">Nocardioides humi</name>
    <dbReference type="NCBI Taxonomy" id="449461"/>
    <lineage>
        <taxon>Bacteria</taxon>
        <taxon>Bacillati</taxon>
        <taxon>Actinomycetota</taxon>
        <taxon>Actinomycetes</taxon>
        <taxon>Propionibacteriales</taxon>
        <taxon>Nocardioidaceae</taxon>
        <taxon>Nocardioides</taxon>
    </lineage>
</organism>